<protein>
    <recommendedName>
        <fullName evidence="5">PH domain-containing protein</fullName>
    </recommendedName>
</protein>
<gene>
    <name evidence="3" type="ORF">BESB_080590</name>
</gene>
<dbReference type="STRING" id="94643.A0A2A9MDU3"/>
<feature type="region of interest" description="Disordered" evidence="2">
    <location>
        <begin position="2191"/>
        <end position="2228"/>
    </location>
</feature>
<feature type="compositionally biased region" description="Low complexity" evidence="2">
    <location>
        <begin position="1527"/>
        <end position="1544"/>
    </location>
</feature>
<feature type="region of interest" description="Disordered" evidence="2">
    <location>
        <begin position="765"/>
        <end position="1358"/>
    </location>
</feature>
<evidence type="ECO:0008006" key="5">
    <source>
        <dbReference type="Google" id="ProtNLM"/>
    </source>
</evidence>
<feature type="compositionally biased region" description="Polar residues" evidence="2">
    <location>
        <begin position="1595"/>
        <end position="1613"/>
    </location>
</feature>
<feature type="region of interest" description="Disordered" evidence="2">
    <location>
        <begin position="2251"/>
        <end position="2279"/>
    </location>
</feature>
<evidence type="ECO:0000256" key="1">
    <source>
        <dbReference type="SAM" id="Coils"/>
    </source>
</evidence>
<feature type="region of interest" description="Disordered" evidence="2">
    <location>
        <begin position="420"/>
        <end position="548"/>
    </location>
</feature>
<dbReference type="PROSITE" id="PS51257">
    <property type="entry name" value="PROKAR_LIPOPROTEIN"/>
    <property type="match status" value="1"/>
</dbReference>
<keyword evidence="1" id="KW-0175">Coiled coil</keyword>
<dbReference type="EMBL" id="NWUJ01000008">
    <property type="protein sequence ID" value="PFH33843.1"/>
    <property type="molecule type" value="Genomic_DNA"/>
</dbReference>
<feature type="compositionally biased region" description="Basic and acidic residues" evidence="2">
    <location>
        <begin position="1864"/>
        <end position="1876"/>
    </location>
</feature>
<feature type="compositionally biased region" description="Pro residues" evidence="2">
    <location>
        <begin position="426"/>
        <end position="436"/>
    </location>
</feature>
<keyword evidence="4" id="KW-1185">Reference proteome</keyword>
<feature type="compositionally biased region" description="Low complexity" evidence="2">
    <location>
        <begin position="1234"/>
        <end position="1243"/>
    </location>
</feature>
<feature type="compositionally biased region" description="Basic and acidic residues" evidence="2">
    <location>
        <begin position="2315"/>
        <end position="2325"/>
    </location>
</feature>
<feature type="compositionally biased region" description="Low complexity" evidence="2">
    <location>
        <begin position="898"/>
        <end position="907"/>
    </location>
</feature>
<evidence type="ECO:0000256" key="2">
    <source>
        <dbReference type="SAM" id="MobiDB-lite"/>
    </source>
</evidence>
<dbReference type="KEGG" id="bbes:BESB_080590"/>
<feature type="compositionally biased region" description="Basic and acidic residues" evidence="2">
    <location>
        <begin position="1824"/>
        <end position="1838"/>
    </location>
</feature>
<feature type="compositionally biased region" description="Low complexity" evidence="2">
    <location>
        <begin position="837"/>
        <end position="847"/>
    </location>
</feature>
<feature type="compositionally biased region" description="Polar residues" evidence="2">
    <location>
        <begin position="1708"/>
        <end position="1733"/>
    </location>
</feature>
<dbReference type="GeneID" id="40312986"/>
<feature type="region of interest" description="Disordered" evidence="2">
    <location>
        <begin position="1379"/>
        <end position="1888"/>
    </location>
</feature>
<feature type="compositionally biased region" description="Low complexity" evidence="2">
    <location>
        <begin position="1120"/>
        <end position="1131"/>
    </location>
</feature>
<feature type="compositionally biased region" description="Basic and acidic residues" evidence="2">
    <location>
        <begin position="1741"/>
        <end position="1752"/>
    </location>
</feature>
<feature type="compositionally biased region" description="Basic residues" evidence="2">
    <location>
        <begin position="2264"/>
        <end position="2275"/>
    </location>
</feature>
<feature type="compositionally biased region" description="Low complexity" evidence="2">
    <location>
        <begin position="784"/>
        <end position="795"/>
    </location>
</feature>
<organism evidence="3 4">
    <name type="scientific">Besnoitia besnoiti</name>
    <name type="common">Apicomplexan protozoan</name>
    <dbReference type="NCBI Taxonomy" id="94643"/>
    <lineage>
        <taxon>Eukaryota</taxon>
        <taxon>Sar</taxon>
        <taxon>Alveolata</taxon>
        <taxon>Apicomplexa</taxon>
        <taxon>Conoidasida</taxon>
        <taxon>Coccidia</taxon>
        <taxon>Eucoccidiorida</taxon>
        <taxon>Eimeriorina</taxon>
        <taxon>Sarcocystidae</taxon>
        <taxon>Besnoitia</taxon>
    </lineage>
</organism>
<feature type="compositionally biased region" description="Low complexity" evidence="2">
    <location>
        <begin position="1285"/>
        <end position="1295"/>
    </location>
</feature>
<feature type="compositionally biased region" description="Low complexity" evidence="2">
    <location>
        <begin position="437"/>
        <end position="446"/>
    </location>
</feature>
<name>A0A2A9MDU3_BESBE</name>
<feature type="compositionally biased region" description="Polar residues" evidence="2">
    <location>
        <begin position="678"/>
        <end position="702"/>
    </location>
</feature>
<proteinExistence type="predicted"/>
<feature type="compositionally biased region" description="Basic residues" evidence="2">
    <location>
        <begin position="2217"/>
        <end position="2227"/>
    </location>
</feature>
<feature type="coiled-coil region" evidence="1">
    <location>
        <begin position="340"/>
        <end position="367"/>
    </location>
</feature>
<evidence type="ECO:0000313" key="3">
    <source>
        <dbReference type="EMBL" id="PFH33843.1"/>
    </source>
</evidence>
<feature type="compositionally biased region" description="Basic and acidic residues" evidence="2">
    <location>
        <begin position="1401"/>
        <end position="1412"/>
    </location>
</feature>
<dbReference type="Proteomes" id="UP000224006">
    <property type="component" value="Chromosome VII"/>
</dbReference>
<sequence length="2364" mass="246019">MRFHFSQFQALLLSSSPGTWPPSLFACDDVGGSEGASAPGAASKSAAALSPAKVCVSSTDAGRRLAAKEAQRRGFLTQFVPVLEKKAVRFSVVKANFLFLFPPTELPEHLWLQQQQARLNGLPQGQAATPSSPLGLWLEDGRHIREGHTSDDELLYDIEVILLEDVQVAPVRKRLTHLSSPGALGLAGAALVGFLPADSAFGERFPDEDDVQYEDDLAHGQQQGAGEGPSGKSETGERGQEAKFEYGISLRFAECNEEYFLFAKDRASRQAWLDAVRKASNLRGQLEALVQEASEARFAASRYWARCRALRFEAQKWSSQVQCNAERSHRKLRACDAKEHDKLCERVVMLEELVDSLEGQLVLAEESKTESGLNREVAILQDALLVEAEKTSRLTQILCDVSAALPCDIGEKIRQLVQRLAGDSSPPAPACAPSPSAPAVAAKQKAGPPPPQAKKTEKQTASPPPPQFLKTALHSRSLSARVPHTKLREEEGAEGLARGTRSACLPQGERSKGHARESESKDTTNRPSQDAADSQLQSPALRPHHSPRAFLPVSSACSLRRPVGETVPCRYTEGRSTAASSRGRRRGDTREGDELAFSDGGATRLPCSSLHLCLPDDVVQLPDVCISSASPARFFSQATLGASPTTSSTVGSPPVEAAGKDAVADEPGLAVHVKGGASSDSVAQSPDTTQQAPRAHNNTKSPQARLAEGCAEGQLAAGLASVIQRNDVHLQSPVKLTSSCALPPSKSSTALPPALSKKVAFVGAGPPPASLVPVPSSKGRGGESPRAATPSTSASFCAPSLLRKSPAAVNRDTPAPSGTQPPVGVEAGREEERQKRAPAAPASSMPPSRSPPPPSAAGGLSPPAPASSKKVAFVGAGPPPASLVPVPSSKGRGRKSPRAATPSTSASFCAPSLLRKSPAAVNRDTPAPSGTQPPVGVEAGREEERQKRAPAAPASSMPPSRSPPPPSAAGGLSPPAPASSKKVAFVGAGPPPASLVPVPSSKGRGGESPRAATPSTSASFCAPSLLRKSPAAVNRDTPAPSGTQPPVGVEAGREEERQKRAPAAPASSMPPSRSPPPPSAAGGLSPPAPASSKKVAFVGAGPPPASLVPVPSSKGRGGESPRAATPSTSASFCAPSLLRKSPAAVNRDTPAPSGTQPPVGVEAGREEERQKRAPAAPASSMPPSRSPPPPSAAGGLSPPAPASSKKVAFVGAGPPPASLVPVPSSKGRGRKSPRAATPSTSASFCAPSLLRKSPAAVNRDTPAPSGTQPPVGVEAGREEERQKRAPAAPASSMPPSRSPPPPSAAGGLSPPTPASSKKVAFVGAGPPPASLEPAGFSKGLGKATKRTASESSSASFCPPRIMCKDISMKQEVVLLTFSGDAGNAGRGPAGKRENASVGETDANHEGFPKTGRDSSLSGLSQLKPATPQGASVKVGSQEGKKEAFLSPSSTKGALAGKGGSPSPGATQSAPEKLKSQVPAPSFKSGVGKASQSPGFEKRFQKAKLSSGTKADLGDEGLPSTTGEKANAGKAIPSSASAAAGVVPSREIQSQSAPAQKTAGGLLEKRSSSPPQRKASVCLADSKQLPAKTPVPAGSASPSTGGAVSSAKRVTTKVSPHLEAAASRPSLPATLPRAKASTPDHLQQPGCTPPAQEEATGTAGCYLGPTEKKPGSLPKKGVISAADAKKGVFVKATLPGKVGKTVAAGLPKSETSSGPSGSKVVTATSTPKSKQLLSAASPAKAGGKEGGVKKERPPGGSPQNGGEGEASQQGGEVREQAKSVPAMALKASLPQPSEKAPQAKSAPTKHAVNEPASSSGLGGGMSAFRDSKRIVSDNVDSKQNHTPVVSPPSLSAPTSLMQHAQVGTESHKAERESDLRPRRSGSHHRRKTHRRLEDFLALLEEEGGADITAKLIKRLEALYSRLGGPPPATFEVRSSQSSSPPSPIDGINPQSLGYVPLLDRVRALAAEAPRVPDFPGLGSVREERAAGSKGSIPAKEGGSEHAEPVVKQARVVEAVPEALEPTRIEAPSPPAQNAAAASGKPAGVDVVQEAEKRASQALAALAARRREEQTARARQTEENQAQVKAERATRTSFDYEPESQREWQRLTRGWSLEGLGVVESLCEPETTAAITASERPADVDLGVSLFVPVTYEGDNLRRTTVYDPLSDAERLKQEADEGVLGICVRQRRYIIGSHQPPPPVASPILNDSSGDERSQPRGNRRTRRRAARTRLSLMPLFSRQIAMRQHLEDLKAQRRRAMQASHEQHTRKQRRIRRKEPKTQNDDIFAAVRRDRRRLQSHRPFWARLGRNTDLQAGDARSDLSERSSFDSDDEEDEKSCFVARQMVQRNYEQLLNLGMTAGGNRGQE</sequence>
<feature type="compositionally biased region" description="Low complexity" evidence="2">
    <location>
        <begin position="949"/>
        <end position="959"/>
    </location>
</feature>
<feature type="compositionally biased region" description="Basic residues" evidence="2">
    <location>
        <begin position="1877"/>
        <end position="1888"/>
    </location>
</feature>
<feature type="region of interest" description="Disordered" evidence="2">
    <location>
        <begin position="672"/>
        <end position="704"/>
    </location>
</feature>
<feature type="compositionally biased region" description="Basic and acidic residues" evidence="2">
    <location>
        <begin position="2064"/>
        <end position="2076"/>
    </location>
</feature>
<feature type="region of interest" description="Disordered" evidence="2">
    <location>
        <begin position="568"/>
        <end position="601"/>
    </location>
</feature>
<dbReference type="OrthoDB" id="332198at2759"/>
<feature type="region of interest" description="Disordered" evidence="2">
    <location>
        <begin position="1967"/>
        <end position="2005"/>
    </location>
</feature>
<dbReference type="VEuPathDB" id="ToxoDB:BESB_080590"/>
<feature type="compositionally biased region" description="Low complexity" evidence="2">
    <location>
        <begin position="1061"/>
        <end position="1071"/>
    </location>
</feature>
<dbReference type="RefSeq" id="XP_029217852.1">
    <property type="nucleotide sequence ID" value="XM_029366421.1"/>
</dbReference>
<feature type="compositionally biased region" description="Low complexity" evidence="2">
    <location>
        <begin position="1173"/>
        <end position="1183"/>
    </location>
</feature>
<feature type="compositionally biased region" description="Low complexity" evidence="2">
    <location>
        <begin position="1008"/>
        <end position="1019"/>
    </location>
</feature>
<feature type="region of interest" description="Disordered" evidence="2">
    <location>
        <begin position="218"/>
        <end position="239"/>
    </location>
</feature>
<feature type="compositionally biased region" description="Basic and acidic residues" evidence="2">
    <location>
        <begin position="509"/>
        <end position="524"/>
    </location>
</feature>
<comment type="caution">
    <text evidence="3">The sequence shown here is derived from an EMBL/GenBank/DDBJ whole genome shotgun (WGS) entry which is preliminary data.</text>
</comment>
<evidence type="ECO:0000313" key="4">
    <source>
        <dbReference type="Proteomes" id="UP000224006"/>
    </source>
</evidence>
<feature type="compositionally biased region" description="Polar residues" evidence="2">
    <location>
        <begin position="525"/>
        <end position="538"/>
    </location>
</feature>
<reference evidence="3 4" key="1">
    <citation type="submission" date="2017-09" db="EMBL/GenBank/DDBJ databases">
        <title>Genome sequencing of Besnoitia besnoiti strain Bb-Ger1.</title>
        <authorList>
            <person name="Schares G."/>
            <person name="Venepally P."/>
            <person name="Lorenzi H.A."/>
        </authorList>
    </citation>
    <scope>NUCLEOTIDE SEQUENCE [LARGE SCALE GENOMIC DNA]</scope>
    <source>
        <strain evidence="3 4">Bb-Ger1</strain>
    </source>
</reference>
<feature type="compositionally biased region" description="Polar residues" evidence="2">
    <location>
        <begin position="1839"/>
        <end position="1863"/>
    </location>
</feature>
<accession>A0A2A9MDU3</accession>
<feature type="region of interest" description="Disordered" evidence="2">
    <location>
        <begin position="2312"/>
        <end position="2334"/>
    </location>
</feature>
<feature type="region of interest" description="Disordered" evidence="2">
    <location>
        <begin position="2064"/>
        <end position="2095"/>
    </location>
</feature>
<feature type="region of interest" description="Disordered" evidence="2">
    <location>
        <begin position="1922"/>
        <end position="1950"/>
    </location>
</feature>